<dbReference type="AlphaFoldDB" id="A0AAD1STA0"/>
<keyword evidence="1" id="KW-0175">Coiled coil</keyword>
<dbReference type="PANTHER" id="PTHR14559:SF4">
    <property type="entry name" value="CASPASE RECRUITMENT DOMAIN-CONTAINING PROTEIN 11"/>
    <property type="match status" value="1"/>
</dbReference>
<name>A0AAD1STA0_PELCU</name>
<feature type="region of interest" description="Disordered" evidence="2">
    <location>
        <begin position="96"/>
        <end position="129"/>
    </location>
</feature>
<dbReference type="GO" id="GO:0050700">
    <property type="term" value="F:CARD domain binding"/>
    <property type="evidence" value="ECO:0007669"/>
    <property type="project" value="TreeGrafter"/>
</dbReference>
<dbReference type="GO" id="GO:0005737">
    <property type="term" value="C:cytoplasm"/>
    <property type="evidence" value="ECO:0007669"/>
    <property type="project" value="TreeGrafter"/>
</dbReference>
<dbReference type="PANTHER" id="PTHR14559">
    <property type="entry name" value="CASPASE RECRUITMENT DOMAIN FAMILY"/>
    <property type="match status" value="1"/>
</dbReference>
<organism evidence="3 4">
    <name type="scientific">Pelobates cultripes</name>
    <name type="common">Western spadefoot toad</name>
    <dbReference type="NCBI Taxonomy" id="61616"/>
    <lineage>
        <taxon>Eukaryota</taxon>
        <taxon>Metazoa</taxon>
        <taxon>Chordata</taxon>
        <taxon>Craniata</taxon>
        <taxon>Vertebrata</taxon>
        <taxon>Euteleostomi</taxon>
        <taxon>Amphibia</taxon>
        <taxon>Batrachia</taxon>
        <taxon>Anura</taxon>
        <taxon>Pelobatoidea</taxon>
        <taxon>Pelobatidae</taxon>
        <taxon>Pelobates</taxon>
    </lineage>
</organism>
<dbReference type="EMBL" id="OW240918">
    <property type="protein sequence ID" value="CAH2306726.1"/>
    <property type="molecule type" value="Genomic_DNA"/>
</dbReference>
<evidence type="ECO:0000313" key="3">
    <source>
        <dbReference type="EMBL" id="CAH2306726.1"/>
    </source>
</evidence>
<proteinExistence type="predicted"/>
<sequence>MYKHRMNTVMVQLEEVEKERDQAYRSRDEAQTQYSQCLIDKDKYRKQIRELEERNDELRIEMVRKEARIVNLECKLRRLSKDGVFLDQTLPRNVKNTKSLGSINSCQEGEDSSDSEESPSDSLFFNTGPLNQKRRMNLKGIPQRNTYALECRIQKTFYHMTRPQAASVPGKFDHGLDSSLPSGSSSFLDRNPSSLTHRTSLKRVWEWGEAESEPCVLLEGRKRGKTNL</sequence>
<keyword evidence="4" id="KW-1185">Reference proteome</keyword>
<feature type="compositionally biased region" description="Polar residues" evidence="2">
    <location>
        <begin position="96"/>
        <end position="107"/>
    </location>
</feature>
<feature type="compositionally biased region" description="Acidic residues" evidence="2">
    <location>
        <begin position="108"/>
        <end position="119"/>
    </location>
</feature>
<evidence type="ECO:0000313" key="4">
    <source>
        <dbReference type="Proteomes" id="UP001295444"/>
    </source>
</evidence>
<reference evidence="3" key="1">
    <citation type="submission" date="2022-03" db="EMBL/GenBank/DDBJ databases">
        <authorList>
            <person name="Alioto T."/>
            <person name="Alioto T."/>
            <person name="Gomez Garrido J."/>
        </authorList>
    </citation>
    <scope>NUCLEOTIDE SEQUENCE</scope>
</reference>
<gene>
    <name evidence="3" type="ORF">PECUL_23A001534</name>
</gene>
<accession>A0AAD1STA0</accession>
<protein>
    <submittedName>
        <fullName evidence="3">Caspase recruitment domain-containing 11 isoform X2</fullName>
    </submittedName>
</protein>
<evidence type="ECO:0000256" key="2">
    <source>
        <dbReference type="SAM" id="MobiDB-lite"/>
    </source>
</evidence>
<evidence type="ECO:0000256" key="1">
    <source>
        <dbReference type="SAM" id="Coils"/>
    </source>
</evidence>
<feature type="coiled-coil region" evidence="1">
    <location>
        <begin position="13"/>
        <end position="82"/>
    </location>
</feature>
<dbReference type="Proteomes" id="UP001295444">
    <property type="component" value="Chromosome 07"/>
</dbReference>